<proteinExistence type="predicted"/>
<evidence type="ECO:0000313" key="1">
    <source>
        <dbReference type="EMBL" id="KDE39429.1"/>
    </source>
</evidence>
<comment type="caution">
    <text evidence="1">The sequence shown here is derived from an EMBL/GenBank/DDBJ whole genome shotgun (WGS) entry which is preliminary data.</text>
</comment>
<keyword evidence="2" id="KW-1185">Reference proteome</keyword>
<dbReference type="Proteomes" id="UP000027318">
    <property type="component" value="Unassembled WGS sequence"/>
</dbReference>
<sequence>MKIQSTQRGASSCNIHVVSSSTQAASVLRAACQAFSLTHSLSDLKVVGLAASDLSSLTALP</sequence>
<dbReference type="AlphaFoldDB" id="A0A063Y172"/>
<organism evidence="1 2">
    <name type="scientific">Nitrincola lacisaponensis</name>
    <dbReference type="NCBI Taxonomy" id="267850"/>
    <lineage>
        <taxon>Bacteria</taxon>
        <taxon>Pseudomonadati</taxon>
        <taxon>Pseudomonadota</taxon>
        <taxon>Gammaproteobacteria</taxon>
        <taxon>Oceanospirillales</taxon>
        <taxon>Oceanospirillaceae</taxon>
        <taxon>Nitrincola</taxon>
    </lineage>
</organism>
<dbReference type="STRING" id="267850.ADINL_2558"/>
<gene>
    <name evidence="1" type="ORF">ADINL_2558</name>
</gene>
<protein>
    <submittedName>
        <fullName evidence="1">Uncharacterized protein</fullName>
    </submittedName>
</protein>
<name>A0A063Y172_9GAMM</name>
<evidence type="ECO:0000313" key="2">
    <source>
        <dbReference type="Proteomes" id="UP000027318"/>
    </source>
</evidence>
<accession>A0A063Y172</accession>
<dbReference type="EMBL" id="JMSZ01000032">
    <property type="protein sequence ID" value="KDE39429.1"/>
    <property type="molecule type" value="Genomic_DNA"/>
</dbReference>
<reference evidence="1 2" key="1">
    <citation type="journal article" date="2005" name="Int. J. Syst. Evol. Microbiol.">
        <title>Nitrincola lacisaponensis gen. nov., sp. nov., a novel alkaliphilic bacterium isolated from an alkaline, saline lake.</title>
        <authorList>
            <person name="Dimitriu P.A."/>
            <person name="Shukla S.K."/>
            <person name="Conradt J."/>
            <person name="Marquez M.C."/>
            <person name="Ventosa A."/>
            <person name="Maglia A."/>
            <person name="Peyton B.M."/>
            <person name="Pinkart H.C."/>
            <person name="Mormile M.R."/>
        </authorList>
    </citation>
    <scope>NUCLEOTIDE SEQUENCE [LARGE SCALE GENOMIC DNA]</scope>
    <source>
        <strain evidence="1 2">4CA</strain>
    </source>
</reference>